<dbReference type="NCBIfam" id="TIGR01712">
    <property type="entry name" value="phage_N6A_met"/>
    <property type="match status" value="1"/>
</dbReference>
<reference evidence="1 2" key="1">
    <citation type="submission" date="2019-09" db="EMBL/GenBank/DDBJ databases">
        <title>Draft genome sequence of various Type strains from the CCUG.</title>
        <authorList>
            <person name="Pineiro-Iglesias B."/>
            <person name="Tunovic T."/>
            <person name="Unosson C."/>
            <person name="Inganas E."/>
            <person name="Ohlen M."/>
            <person name="Cardew S."/>
            <person name="Jensie-Markopoulos S."/>
            <person name="Salva-Serra F."/>
            <person name="Jaen-Luchoro D."/>
            <person name="Karlsson R."/>
            <person name="Svensson-Stadler L."/>
            <person name="Chun J."/>
            <person name="Moore E."/>
        </authorList>
    </citation>
    <scope>NUCLEOTIDE SEQUENCE [LARGE SCALE GENOMIC DNA]</scope>
    <source>
        <strain evidence="1 2">CCUG 53682T</strain>
    </source>
</reference>
<keyword evidence="1" id="KW-0489">Methyltransferase</keyword>
<evidence type="ECO:0000313" key="1">
    <source>
        <dbReference type="EMBL" id="KAA8712982.1"/>
    </source>
</evidence>
<protein>
    <submittedName>
        <fullName evidence="1">Phage N-6-adenine-methyltransferase</fullName>
        <ecNumber evidence="1">2.1.1.72</ecNumber>
    </submittedName>
</protein>
<accession>A0A5M9QYT7</accession>
<dbReference type="GO" id="GO:0003677">
    <property type="term" value="F:DNA binding"/>
    <property type="evidence" value="ECO:0007669"/>
    <property type="project" value="InterPro"/>
</dbReference>
<dbReference type="Proteomes" id="UP000322181">
    <property type="component" value="Unassembled WGS sequence"/>
</dbReference>
<dbReference type="AlphaFoldDB" id="A0A5M9QYT7"/>
<evidence type="ECO:0000313" key="2">
    <source>
        <dbReference type="Proteomes" id="UP000322181"/>
    </source>
</evidence>
<dbReference type="EMBL" id="VXKB01000008">
    <property type="protein sequence ID" value="KAA8712982.1"/>
    <property type="molecule type" value="Genomic_DNA"/>
</dbReference>
<comment type="caution">
    <text evidence="1">The sequence shown here is derived from an EMBL/GenBank/DDBJ whole genome shotgun (WGS) entry which is preliminary data.</text>
</comment>
<dbReference type="EC" id="2.1.1.72" evidence="1"/>
<dbReference type="OrthoDB" id="5288620at2"/>
<dbReference type="GO" id="GO:0009307">
    <property type="term" value="P:DNA restriction-modification system"/>
    <property type="evidence" value="ECO:0007669"/>
    <property type="project" value="InterPro"/>
</dbReference>
<sequence>MGTTTTETSRKRDKSLKDLWRTPGWCVTAIQKLLALTFDVDVACNKDNALFPNYIGLEKNALISEWGASDTKAFLNPPYSKIEPWIHAAVREQSRGVTTVMLIPQSIDTKWYLLAREHANEVVFIVGGRIAFLEPDVMLGFKESRENTGGSMLVVFRGYSGGVGCISREVEINVMKKLGGYVPPVRAKRVPKKKPKKECAAV</sequence>
<dbReference type="InterPro" id="IPR008593">
    <property type="entry name" value="Dam_MeTrfase"/>
</dbReference>
<name>A0A5M9QYT7_9GAMM</name>
<dbReference type="GO" id="GO:0032259">
    <property type="term" value="P:methylation"/>
    <property type="evidence" value="ECO:0007669"/>
    <property type="project" value="UniProtKB-KW"/>
</dbReference>
<gene>
    <name evidence="1" type="ORF">F4V73_17855</name>
</gene>
<keyword evidence="1" id="KW-0808">Transferase</keyword>
<dbReference type="Pfam" id="PF05869">
    <property type="entry name" value="Dam"/>
    <property type="match status" value="1"/>
</dbReference>
<organism evidence="1 2">
    <name type="scientific">Morganella psychrotolerans</name>
    <dbReference type="NCBI Taxonomy" id="368603"/>
    <lineage>
        <taxon>Bacteria</taxon>
        <taxon>Pseudomonadati</taxon>
        <taxon>Pseudomonadota</taxon>
        <taxon>Gammaproteobacteria</taxon>
        <taxon>Enterobacterales</taxon>
        <taxon>Morganellaceae</taxon>
        <taxon>Morganella</taxon>
    </lineage>
</organism>
<proteinExistence type="predicted"/>
<dbReference type="GO" id="GO:0009007">
    <property type="term" value="F:site-specific DNA-methyltransferase (adenine-specific) activity"/>
    <property type="evidence" value="ECO:0007669"/>
    <property type="project" value="UniProtKB-EC"/>
</dbReference>
<dbReference type="RefSeq" id="WP_067370552.1">
    <property type="nucleotide sequence ID" value="NZ_BAAAFS010000007.1"/>
</dbReference>